<evidence type="ECO:0000313" key="1">
    <source>
        <dbReference type="EMBL" id="PZN71069.1"/>
    </source>
</evidence>
<protein>
    <submittedName>
        <fullName evidence="1">DUF484 domain-containing protein</fullName>
    </submittedName>
</protein>
<dbReference type="InterPro" id="IPR007435">
    <property type="entry name" value="DUF484"/>
</dbReference>
<comment type="caution">
    <text evidence="1">The sequence shown here is derived from an EMBL/GenBank/DDBJ whole genome shotgun (WGS) entry which is preliminary data.</text>
</comment>
<sequence>MKLKSAEPSSSEEFTPGEIEDWLIRHPDFFQHHPDCLEALKIPHACGEAVSLITRQIELLRTKNRSLQTQINDILHIARENDSLLRRFHQLTIAMLDAASLEDALGALRWLLHDCFQADFVAVRLIQPVIDCPISDLCVSEDCPQLSHFRRILEIGKPECGKPSDEQSAFLFGSVALEVESIALVPLQHAGLKGVLAIGSRDPKRFEPEMGSLFLSQMGDVVAARFVSLLR</sequence>
<dbReference type="AlphaFoldDB" id="A0A2W4QKY6"/>
<reference evidence="1 2" key="1">
    <citation type="journal article" date="2018" name="Aquat. Microb. Ecol.">
        <title>Gammaproteobacterial methanotrophs dominate.</title>
        <authorList>
            <person name="Rissanen A.J."/>
            <person name="Saarenheimo J."/>
            <person name="Tiirola M."/>
            <person name="Peura S."/>
            <person name="Aalto S.L."/>
            <person name="Karvinen A."/>
            <person name="Nykanen H."/>
        </authorList>
    </citation>
    <scope>NUCLEOTIDE SEQUENCE [LARGE SCALE GENOMIC DNA]</scope>
    <source>
        <strain evidence="1">AMbin10</strain>
    </source>
</reference>
<gene>
    <name evidence="1" type="ORF">DM484_27240</name>
</gene>
<evidence type="ECO:0000313" key="2">
    <source>
        <dbReference type="Proteomes" id="UP000249396"/>
    </source>
</evidence>
<dbReference type="Pfam" id="PF04340">
    <property type="entry name" value="DUF484"/>
    <property type="match status" value="1"/>
</dbReference>
<organism evidence="1 2">
    <name type="scientific">Candidatus Methylumidiphilus alinenensis</name>
    <dbReference type="NCBI Taxonomy" id="2202197"/>
    <lineage>
        <taxon>Bacteria</taxon>
        <taxon>Pseudomonadati</taxon>
        <taxon>Pseudomonadota</taxon>
        <taxon>Gammaproteobacteria</taxon>
        <taxon>Methylococcales</taxon>
        <taxon>Candidatus Methylumidiphilus</taxon>
    </lineage>
</organism>
<dbReference type="PANTHER" id="PTHR38765">
    <property type="entry name" value="DUF484 DOMAIN-CONTAINING PROTEIN"/>
    <property type="match status" value="1"/>
</dbReference>
<dbReference type="EMBL" id="QJPH01000535">
    <property type="protein sequence ID" value="PZN71069.1"/>
    <property type="molecule type" value="Genomic_DNA"/>
</dbReference>
<name>A0A2W4QKY6_9GAMM</name>
<dbReference type="InterPro" id="IPR029016">
    <property type="entry name" value="GAF-like_dom_sf"/>
</dbReference>
<accession>A0A2W4QKY6</accession>
<dbReference type="Gene3D" id="3.30.450.40">
    <property type="match status" value="1"/>
</dbReference>
<dbReference type="PANTHER" id="PTHR38765:SF1">
    <property type="entry name" value="DUF484 DOMAIN-CONTAINING PROTEIN"/>
    <property type="match status" value="1"/>
</dbReference>
<dbReference type="Proteomes" id="UP000249396">
    <property type="component" value="Unassembled WGS sequence"/>
</dbReference>
<proteinExistence type="predicted"/>